<protein>
    <submittedName>
        <fullName evidence="2">Uncharacterized protein</fullName>
    </submittedName>
</protein>
<feature type="region of interest" description="Disordered" evidence="1">
    <location>
        <begin position="19"/>
        <end position="64"/>
    </location>
</feature>
<sequence length="80" mass="9230">MAAVNLRLATWLVGFPLQEPRRNGHNHSTATDLTGEVPLSKAEKKSKRKERQQEIKEKSDWEKESVRRYCLVQVRSALVV</sequence>
<feature type="compositionally biased region" description="Basic and acidic residues" evidence="1">
    <location>
        <begin position="51"/>
        <end position="64"/>
    </location>
</feature>
<evidence type="ECO:0000313" key="3">
    <source>
        <dbReference type="Proteomes" id="UP001054945"/>
    </source>
</evidence>
<keyword evidence="3" id="KW-1185">Reference proteome</keyword>
<reference evidence="2 3" key="1">
    <citation type="submission" date="2021-06" db="EMBL/GenBank/DDBJ databases">
        <title>Caerostris extrusa draft genome.</title>
        <authorList>
            <person name="Kono N."/>
            <person name="Arakawa K."/>
        </authorList>
    </citation>
    <scope>NUCLEOTIDE SEQUENCE [LARGE SCALE GENOMIC DNA]</scope>
</reference>
<name>A0AAV4PI30_CAEEX</name>
<evidence type="ECO:0000313" key="2">
    <source>
        <dbReference type="EMBL" id="GIX96274.1"/>
    </source>
</evidence>
<dbReference type="EMBL" id="BPLR01004624">
    <property type="protein sequence ID" value="GIX96274.1"/>
    <property type="molecule type" value="Genomic_DNA"/>
</dbReference>
<accession>A0AAV4PI30</accession>
<dbReference type="AlphaFoldDB" id="A0AAV4PI30"/>
<comment type="caution">
    <text evidence="2">The sequence shown here is derived from an EMBL/GenBank/DDBJ whole genome shotgun (WGS) entry which is preliminary data.</text>
</comment>
<evidence type="ECO:0000256" key="1">
    <source>
        <dbReference type="SAM" id="MobiDB-lite"/>
    </source>
</evidence>
<proteinExistence type="predicted"/>
<gene>
    <name evidence="2" type="ORF">CEXT_601661</name>
</gene>
<dbReference type="Proteomes" id="UP001054945">
    <property type="component" value="Unassembled WGS sequence"/>
</dbReference>
<organism evidence="2 3">
    <name type="scientific">Caerostris extrusa</name>
    <name type="common">Bark spider</name>
    <name type="synonym">Caerostris bankana</name>
    <dbReference type="NCBI Taxonomy" id="172846"/>
    <lineage>
        <taxon>Eukaryota</taxon>
        <taxon>Metazoa</taxon>
        <taxon>Ecdysozoa</taxon>
        <taxon>Arthropoda</taxon>
        <taxon>Chelicerata</taxon>
        <taxon>Arachnida</taxon>
        <taxon>Araneae</taxon>
        <taxon>Araneomorphae</taxon>
        <taxon>Entelegynae</taxon>
        <taxon>Araneoidea</taxon>
        <taxon>Araneidae</taxon>
        <taxon>Caerostris</taxon>
    </lineage>
</organism>